<dbReference type="InterPro" id="IPR044878">
    <property type="entry name" value="UbiA_sf"/>
</dbReference>
<evidence type="ECO:0000256" key="8">
    <source>
        <dbReference type="ARBA" id="ARBA00023136"/>
    </source>
</evidence>
<keyword evidence="3" id="KW-0474">Menaquinone biosynthesis</keyword>
<evidence type="ECO:0000256" key="3">
    <source>
        <dbReference type="ARBA" id="ARBA00022428"/>
    </source>
</evidence>
<dbReference type="Gene3D" id="1.10.357.140">
    <property type="entry name" value="UbiA prenyltransferase"/>
    <property type="match status" value="1"/>
</dbReference>
<accession>A0ABR9BAM6</accession>
<keyword evidence="4" id="KW-1003">Cell membrane</keyword>
<dbReference type="RefSeq" id="WP_187718098.1">
    <property type="nucleotide sequence ID" value="NZ_JACTAH010000002.1"/>
</dbReference>
<comment type="caution">
    <text evidence="10">The sequence shown here is derived from an EMBL/GenBank/DDBJ whole genome shotgun (WGS) entry which is preliminary data.</text>
</comment>
<comment type="subcellular location">
    <subcellularLocation>
        <location evidence="1">Membrane</location>
        <topology evidence="1">Multi-pass membrane protein</topology>
    </subcellularLocation>
</comment>
<evidence type="ECO:0000256" key="2">
    <source>
        <dbReference type="ARBA" id="ARBA00004863"/>
    </source>
</evidence>
<sequence>MSPSPQHPSAGPAEPSPARFANPLARGIAATRPAFLLVTLVACLVGLAVAHGSGVRLDPLTALATVLLALVAHAAGNVINDYHDRDADRLNTGRLFPFTGGSRFIQNGVLSARQTAMLGYGLLAAVIPGGLWLAWSAGPGLLAIGAGGLLVAWAYSAPPLYLVGRGLGELCIVAAWLLVVAGADYVQRGAFSALPFAAGLSYALLVANLLYINQFPDHAGDAAAGKRTLVVRLGPQAAKWGYLVIALLAYAWLVLMVGRELLPQKAAAAAFTLVLSFNAAKHLIDHADEAAELAPAIRQTIAAACVHGLILTGALAMAEWPGGH</sequence>
<feature type="transmembrane region" description="Helical" evidence="9">
    <location>
        <begin position="122"/>
        <end position="155"/>
    </location>
</feature>
<dbReference type="PANTHER" id="PTHR13929">
    <property type="entry name" value="1,4-DIHYDROXY-2-NAPHTHOATE OCTAPRENYLTRANSFERASE"/>
    <property type="match status" value="1"/>
</dbReference>
<dbReference type="Proteomes" id="UP000603602">
    <property type="component" value="Unassembled WGS sequence"/>
</dbReference>
<feature type="transmembrane region" description="Helical" evidence="9">
    <location>
        <begin position="60"/>
        <end position="79"/>
    </location>
</feature>
<keyword evidence="7 9" id="KW-1133">Transmembrane helix</keyword>
<evidence type="ECO:0000256" key="4">
    <source>
        <dbReference type="ARBA" id="ARBA00022475"/>
    </source>
</evidence>
<feature type="transmembrane region" description="Helical" evidence="9">
    <location>
        <begin position="240"/>
        <end position="259"/>
    </location>
</feature>
<comment type="pathway">
    <text evidence="2">Quinol/quinone metabolism; menaquinone biosynthesis.</text>
</comment>
<dbReference type="InterPro" id="IPR026046">
    <property type="entry name" value="UBIAD1"/>
</dbReference>
<feature type="transmembrane region" description="Helical" evidence="9">
    <location>
        <begin position="193"/>
        <end position="212"/>
    </location>
</feature>
<dbReference type="PANTHER" id="PTHR13929:SF0">
    <property type="entry name" value="UBIA PRENYLTRANSFERASE DOMAIN-CONTAINING PROTEIN 1"/>
    <property type="match status" value="1"/>
</dbReference>
<dbReference type="InterPro" id="IPR000537">
    <property type="entry name" value="UbiA_prenyltransferase"/>
</dbReference>
<dbReference type="PIRSF" id="PIRSF005355">
    <property type="entry name" value="UBIAD1"/>
    <property type="match status" value="1"/>
</dbReference>
<keyword evidence="5" id="KW-0808">Transferase</keyword>
<dbReference type="Pfam" id="PF01040">
    <property type="entry name" value="UbiA"/>
    <property type="match status" value="1"/>
</dbReference>
<name>A0ABR9BAM6_9RHOO</name>
<evidence type="ECO:0000313" key="10">
    <source>
        <dbReference type="EMBL" id="MBD8503246.1"/>
    </source>
</evidence>
<dbReference type="EMBL" id="JACYTO010000002">
    <property type="protein sequence ID" value="MBD8503246.1"/>
    <property type="molecule type" value="Genomic_DNA"/>
</dbReference>
<dbReference type="CDD" id="cd13962">
    <property type="entry name" value="PT_UbiA_UBIAD1"/>
    <property type="match status" value="1"/>
</dbReference>
<keyword evidence="6 9" id="KW-0812">Transmembrane</keyword>
<proteinExistence type="predicted"/>
<keyword evidence="8 9" id="KW-0472">Membrane</keyword>
<keyword evidence="11" id="KW-1185">Reference proteome</keyword>
<feature type="transmembrane region" description="Helical" evidence="9">
    <location>
        <begin position="167"/>
        <end position="186"/>
    </location>
</feature>
<evidence type="ECO:0000256" key="7">
    <source>
        <dbReference type="ARBA" id="ARBA00022989"/>
    </source>
</evidence>
<gene>
    <name evidence="10" type="ORF">IFO67_10175</name>
</gene>
<evidence type="ECO:0000256" key="9">
    <source>
        <dbReference type="SAM" id="Phobius"/>
    </source>
</evidence>
<evidence type="ECO:0000313" key="11">
    <source>
        <dbReference type="Proteomes" id="UP000603602"/>
    </source>
</evidence>
<reference evidence="11" key="1">
    <citation type="submission" date="2023-07" db="EMBL/GenBank/DDBJ databases">
        <title>Thauera sp. CAU 1555 isolated from sand of Yaerae Beach.</title>
        <authorList>
            <person name="Kim W."/>
        </authorList>
    </citation>
    <scope>NUCLEOTIDE SEQUENCE [LARGE SCALE GENOMIC DNA]</scope>
    <source>
        <strain evidence="11">CAU 1555</strain>
    </source>
</reference>
<evidence type="ECO:0000256" key="5">
    <source>
        <dbReference type="ARBA" id="ARBA00022679"/>
    </source>
</evidence>
<protein>
    <submittedName>
        <fullName evidence="10">Prenyltransferase</fullName>
    </submittedName>
</protein>
<evidence type="ECO:0000256" key="6">
    <source>
        <dbReference type="ARBA" id="ARBA00022692"/>
    </source>
</evidence>
<organism evidence="10 11">
    <name type="scientific">Thauera sedimentorum</name>
    <dbReference type="NCBI Taxonomy" id="2767595"/>
    <lineage>
        <taxon>Bacteria</taxon>
        <taxon>Pseudomonadati</taxon>
        <taxon>Pseudomonadota</taxon>
        <taxon>Betaproteobacteria</taxon>
        <taxon>Rhodocyclales</taxon>
        <taxon>Zoogloeaceae</taxon>
        <taxon>Thauera</taxon>
    </lineage>
</organism>
<evidence type="ECO:0000256" key="1">
    <source>
        <dbReference type="ARBA" id="ARBA00004141"/>
    </source>
</evidence>
<feature type="transmembrane region" description="Helical" evidence="9">
    <location>
        <begin position="34"/>
        <end position="54"/>
    </location>
</feature>